<dbReference type="InterPro" id="IPR002293">
    <property type="entry name" value="AA/rel_permease1"/>
</dbReference>
<dbReference type="EMBL" id="BLXT01002163">
    <property type="protein sequence ID" value="GFN91808.1"/>
    <property type="molecule type" value="Genomic_DNA"/>
</dbReference>
<sequence length="790" mass="86937">MPAPDQVRGTGKKKSLQVIGLETQGGVGGCTMSSELVMRSAGTFLSRVRAPLPTHWPDGETSTMQEYLKRLVRKKVLSPQKQETNLSRCLTVYDLIFLGIGSTLGAGLYVVIGEVAKQMAGPAVIISFLVAAVASAFSGLCYAEFAARIPRAGSAYVYSYVTVGEFVAFIIGWNLILEYVIGTASVARAYSSYFDSLIGKKMSKFFHEMMPMHIPQLSEYPDFFALGITLLLTLLLILGVKESARFNNVFTCVNLLVVTYVTICGLFKIDFQNWNISADEVLGLCYAEFAARIPRAGSAYVYSYVTVGEFVAFIIGWNLILEYVIGTASVARAYSSYFDSLIGKKMSKFFHEMMPMHIPQLSEYPDFFALGITLLLTLLLIFGVKESARFNNVFTCVNLLVVTYVTICGLFKIDFQNWNISADEVPEKAGTGGFMPFGFSGTMAGAATCFYAFVGFDCVATTGEETKNPQRSTPIAVIVSLLVVFLAYFSVSAVVTLMCPYYLLDPDAALPAVFQRAGWGVARYLVAIGAMSALSTSLLGAMFPLPRILYAMGVMAMIFNLQELVEMMSIGTLLAYTLVSLSVLILRYETDENLPGSPTARSIQASALSQVADHIGEDEPVAFTFKQLFVPQTTEPTNTTSSITKYSIAALTVFIAALCWLLIQKLDELKDLEEWALVLVIFFGLSMFTCCLIIFRQPQNPATLPFKVPLVPLIPILSTFVNVYLMLKLSTMTWYRFGIWMVIGFLIYFGYGIRHATANTEREGSTREDGSESESDVPLSAREKEPLLHA</sequence>
<proteinExistence type="inferred from homology"/>
<dbReference type="FunFam" id="1.20.1740.10:FF:000024">
    <property type="entry name" value="High affinity cationic amino acid transporter 1"/>
    <property type="match status" value="1"/>
</dbReference>
<feature type="transmembrane region" description="Helical" evidence="9">
    <location>
        <begin position="564"/>
        <end position="586"/>
    </location>
</feature>
<feature type="transmembrane region" description="Helical" evidence="9">
    <location>
        <begin position="396"/>
        <end position="413"/>
    </location>
</feature>
<evidence type="ECO:0000256" key="9">
    <source>
        <dbReference type="SAM" id="Phobius"/>
    </source>
</evidence>
<comment type="caution">
    <text evidence="10">The sequence shown here is derived from an EMBL/GenBank/DDBJ whole genome shotgun (WGS) entry which is preliminary data.</text>
</comment>
<feature type="transmembrane region" description="Helical" evidence="9">
    <location>
        <begin position="433"/>
        <end position="454"/>
    </location>
</feature>
<dbReference type="FunFam" id="1.20.1740.10:FF:000053">
    <property type="entry name" value="Cationic amino acid transporter 3"/>
    <property type="match status" value="1"/>
</dbReference>
<dbReference type="AlphaFoldDB" id="A0AAV3ZD41"/>
<feature type="transmembrane region" description="Helical" evidence="9">
    <location>
        <begin position="155"/>
        <end position="173"/>
    </location>
</feature>
<feature type="compositionally biased region" description="Basic and acidic residues" evidence="8">
    <location>
        <begin position="760"/>
        <end position="770"/>
    </location>
</feature>
<organism evidence="10 11">
    <name type="scientific">Plakobranchus ocellatus</name>
    <dbReference type="NCBI Taxonomy" id="259542"/>
    <lineage>
        <taxon>Eukaryota</taxon>
        <taxon>Metazoa</taxon>
        <taxon>Spiralia</taxon>
        <taxon>Lophotrochozoa</taxon>
        <taxon>Mollusca</taxon>
        <taxon>Gastropoda</taxon>
        <taxon>Heterobranchia</taxon>
        <taxon>Euthyneura</taxon>
        <taxon>Panpulmonata</taxon>
        <taxon>Sacoglossa</taxon>
        <taxon>Placobranchoidea</taxon>
        <taxon>Plakobranchidae</taxon>
        <taxon>Plakobranchus</taxon>
    </lineage>
</organism>
<feature type="transmembrane region" description="Helical" evidence="9">
    <location>
        <begin position="90"/>
        <end position="112"/>
    </location>
</feature>
<feature type="transmembrane region" description="Helical" evidence="9">
    <location>
        <begin position="475"/>
        <end position="504"/>
    </location>
</feature>
<protein>
    <submittedName>
        <fullName evidence="10">Cationic amino acid transporter 2-like</fullName>
    </submittedName>
</protein>
<feature type="transmembrane region" description="Helical" evidence="9">
    <location>
        <begin position="524"/>
        <end position="543"/>
    </location>
</feature>
<gene>
    <name evidence="10" type="ORF">PoB_001831400</name>
</gene>
<evidence type="ECO:0000256" key="1">
    <source>
        <dbReference type="ARBA" id="ARBA00004127"/>
    </source>
</evidence>
<evidence type="ECO:0000256" key="4">
    <source>
        <dbReference type="ARBA" id="ARBA00022692"/>
    </source>
</evidence>
<accession>A0AAV3ZD41</accession>
<feature type="transmembrane region" description="Helical" evidence="9">
    <location>
        <begin position="299"/>
        <end position="320"/>
    </location>
</feature>
<evidence type="ECO:0000256" key="2">
    <source>
        <dbReference type="ARBA" id="ARBA00008572"/>
    </source>
</evidence>
<keyword evidence="5 9" id="KW-1133">Transmembrane helix</keyword>
<feature type="transmembrane region" description="Helical" evidence="9">
    <location>
        <begin position="646"/>
        <end position="663"/>
    </location>
</feature>
<keyword evidence="6 9" id="KW-0472">Membrane</keyword>
<evidence type="ECO:0000256" key="6">
    <source>
        <dbReference type="ARBA" id="ARBA00023136"/>
    </source>
</evidence>
<keyword evidence="4 9" id="KW-0812">Transmembrane</keyword>
<dbReference type="GO" id="GO:0015189">
    <property type="term" value="F:L-lysine transmembrane transporter activity"/>
    <property type="evidence" value="ECO:0007669"/>
    <property type="project" value="TreeGrafter"/>
</dbReference>
<keyword evidence="3" id="KW-0813">Transport</keyword>
<dbReference type="GO" id="GO:0061459">
    <property type="term" value="F:L-arginine transmembrane transporter activity"/>
    <property type="evidence" value="ECO:0007669"/>
    <property type="project" value="TreeGrafter"/>
</dbReference>
<keyword evidence="11" id="KW-1185">Reference proteome</keyword>
<dbReference type="PANTHER" id="PTHR43243">
    <property type="entry name" value="INNER MEMBRANE TRANSPORTER YGJI-RELATED"/>
    <property type="match status" value="1"/>
</dbReference>
<evidence type="ECO:0000256" key="8">
    <source>
        <dbReference type="SAM" id="MobiDB-lite"/>
    </source>
</evidence>
<reference evidence="10 11" key="1">
    <citation type="journal article" date="2021" name="Elife">
        <title>Chloroplast acquisition without the gene transfer in kleptoplastic sea slugs, Plakobranchus ocellatus.</title>
        <authorList>
            <person name="Maeda T."/>
            <person name="Takahashi S."/>
            <person name="Yoshida T."/>
            <person name="Shimamura S."/>
            <person name="Takaki Y."/>
            <person name="Nagai Y."/>
            <person name="Toyoda A."/>
            <person name="Suzuki Y."/>
            <person name="Arimoto A."/>
            <person name="Ishii H."/>
            <person name="Satoh N."/>
            <person name="Nishiyama T."/>
            <person name="Hasebe M."/>
            <person name="Maruyama T."/>
            <person name="Minagawa J."/>
            <person name="Obokata J."/>
            <person name="Shigenobu S."/>
        </authorList>
    </citation>
    <scope>NUCLEOTIDE SEQUENCE [LARGE SCALE GENOMIC DNA]</scope>
</reference>
<feature type="transmembrane region" description="Helical" evidence="9">
    <location>
        <begin position="367"/>
        <end position="384"/>
    </location>
</feature>
<dbReference type="GO" id="GO:0097638">
    <property type="term" value="P:L-arginine import across plasma membrane"/>
    <property type="evidence" value="ECO:0007669"/>
    <property type="project" value="TreeGrafter"/>
</dbReference>
<dbReference type="GO" id="GO:0000064">
    <property type="term" value="F:L-ornithine transmembrane transporter activity"/>
    <property type="evidence" value="ECO:0007669"/>
    <property type="project" value="TreeGrafter"/>
</dbReference>
<feature type="transmembrane region" description="Helical" evidence="9">
    <location>
        <begin position="734"/>
        <end position="753"/>
    </location>
</feature>
<evidence type="ECO:0000256" key="3">
    <source>
        <dbReference type="ARBA" id="ARBA00022448"/>
    </source>
</evidence>
<evidence type="ECO:0000313" key="10">
    <source>
        <dbReference type="EMBL" id="GFN91808.1"/>
    </source>
</evidence>
<feature type="transmembrane region" description="Helical" evidence="9">
    <location>
        <begin position="124"/>
        <end position="143"/>
    </location>
</feature>
<feature type="compositionally biased region" description="Basic and acidic residues" evidence="8">
    <location>
        <begin position="781"/>
        <end position="790"/>
    </location>
</feature>
<name>A0AAV3ZD41_9GAST</name>
<feature type="transmembrane region" description="Helical" evidence="9">
    <location>
        <begin position="708"/>
        <end position="727"/>
    </location>
</feature>
<comment type="subcellular location">
    <subcellularLocation>
        <location evidence="1">Endomembrane system</location>
        <topology evidence="1">Multi-pass membrane protein</topology>
    </subcellularLocation>
</comment>
<dbReference type="Gene3D" id="1.20.1740.10">
    <property type="entry name" value="Amino acid/polyamine transporter I"/>
    <property type="match status" value="3"/>
</dbReference>
<evidence type="ECO:0000256" key="7">
    <source>
        <dbReference type="ARBA" id="ARBA00023180"/>
    </source>
</evidence>
<feature type="transmembrane region" description="Helical" evidence="9">
    <location>
        <begin position="675"/>
        <end position="696"/>
    </location>
</feature>
<feature type="transmembrane region" description="Helical" evidence="9">
    <location>
        <begin position="220"/>
        <end position="240"/>
    </location>
</feature>
<dbReference type="Pfam" id="PF13520">
    <property type="entry name" value="AA_permease_2"/>
    <property type="match status" value="2"/>
</dbReference>
<dbReference type="GO" id="GO:0005886">
    <property type="term" value="C:plasma membrane"/>
    <property type="evidence" value="ECO:0007669"/>
    <property type="project" value="TreeGrafter"/>
</dbReference>
<dbReference type="PANTHER" id="PTHR43243:SF105">
    <property type="entry name" value="CATIONIC AMINO ACID TRANSPORTER C-TERMINAL DOMAIN-CONTAINING PROTEIN"/>
    <property type="match status" value="1"/>
</dbReference>
<keyword evidence="7" id="KW-0325">Glycoprotein</keyword>
<comment type="similarity">
    <text evidence="2">Belongs to the amino acid-polyamine-organocation (APC) superfamily. Cationic amino acid transporter (CAT) (TC 2.A.3.3) family.</text>
</comment>
<dbReference type="Proteomes" id="UP000735302">
    <property type="component" value="Unassembled WGS sequence"/>
</dbReference>
<evidence type="ECO:0000256" key="5">
    <source>
        <dbReference type="ARBA" id="ARBA00022989"/>
    </source>
</evidence>
<evidence type="ECO:0000313" key="11">
    <source>
        <dbReference type="Proteomes" id="UP000735302"/>
    </source>
</evidence>
<dbReference type="GO" id="GO:0012505">
    <property type="term" value="C:endomembrane system"/>
    <property type="evidence" value="ECO:0007669"/>
    <property type="project" value="UniProtKB-SubCell"/>
</dbReference>
<feature type="region of interest" description="Disordered" evidence="8">
    <location>
        <begin position="760"/>
        <end position="790"/>
    </location>
</feature>